<name>A0A0C2IXN8_THEKT</name>
<accession>A0A0C2IXN8</accession>
<sequence length="421" mass="47589">MSKRDPTIGVVCTETKGKLPSNFPVFDGSMSVDVSLKKVSIEARRFSIPDDHLTLEAMAFCSEDVLVSIELDGLTESSSYPSLVEFLKRRYGPVDSEFTFRDRFNSRLQREEESVAEFMESLKLLGNKAFKSFAANDRDGLVVTQFFKGLRSQPLSTELKKSGVEDIRETLQMAVKLEPLIKEDTIELQRINALHLKREDQSRLGEVEKKLNEQTELVKNFHVPASTPQIRCHNCGWFGHVRRFCKFSKFYFCSSFGVEGLFVNVSLNGSNYLALIDTGASRSVVVANLVRKEPKRCRYSLITATGSRVPVNGCSKVEFYIEDKLFSVEFLIVESLSYHIILGMDFLRFNEAVIDIVNGSAKIGGCITRLYKSSNQISPPEVLRTISLNRDKQENSPAKNVFIPDNIALRQLLNNYSSILR</sequence>
<dbReference type="EMBL" id="JWZT01005311">
    <property type="protein sequence ID" value="KII61607.1"/>
    <property type="molecule type" value="Genomic_DNA"/>
</dbReference>
<dbReference type="GO" id="GO:0008270">
    <property type="term" value="F:zinc ion binding"/>
    <property type="evidence" value="ECO:0007669"/>
    <property type="project" value="InterPro"/>
</dbReference>
<evidence type="ECO:0000313" key="3">
    <source>
        <dbReference type="EMBL" id="KII61607.1"/>
    </source>
</evidence>
<comment type="caution">
    <text evidence="3">The sequence shown here is derived from an EMBL/GenBank/DDBJ whole genome shotgun (WGS) entry which is preliminary data.</text>
</comment>
<dbReference type="PROSITE" id="PS00141">
    <property type="entry name" value="ASP_PROTEASE"/>
    <property type="match status" value="1"/>
</dbReference>
<evidence type="ECO:0000256" key="1">
    <source>
        <dbReference type="ARBA" id="ARBA00022801"/>
    </source>
</evidence>
<dbReference type="PROSITE" id="PS50175">
    <property type="entry name" value="ASP_PROT_RETROV"/>
    <property type="match status" value="1"/>
</dbReference>
<dbReference type="InterPro" id="IPR001969">
    <property type="entry name" value="Aspartic_peptidase_AS"/>
</dbReference>
<dbReference type="GO" id="GO:0003676">
    <property type="term" value="F:nucleic acid binding"/>
    <property type="evidence" value="ECO:0007669"/>
    <property type="project" value="InterPro"/>
</dbReference>
<dbReference type="PANTHER" id="PTHR19963">
    <property type="entry name" value="CCHC-TYPE DOMAIN-CONTAINING PROTEIN"/>
    <property type="match status" value="1"/>
</dbReference>
<keyword evidence="1" id="KW-0378">Hydrolase</keyword>
<dbReference type="CDD" id="cd00303">
    <property type="entry name" value="retropepsin_like"/>
    <property type="match status" value="1"/>
</dbReference>
<dbReference type="InterPro" id="IPR036875">
    <property type="entry name" value="Znf_CCHC_sf"/>
</dbReference>
<dbReference type="SUPFAM" id="SSF50630">
    <property type="entry name" value="Acid proteases"/>
    <property type="match status" value="1"/>
</dbReference>
<dbReference type="PANTHER" id="PTHR19963:SF30">
    <property type="entry name" value="ENDONUCLEASE_EXONUCLEASE_PHOSPHATASE DOMAIN-CONTAINING PROTEIN"/>
    <property type="match status" value="1"/>
</dbReference>
<dbReference type="InterPro" id="IPR021109">
    <property type="entry name" value="Peptidase_aspartic_dom_sf"/>
</dbReference>
<evidence type="ECO:0000313" key="4">
    <source>
        <dbReference type="Proteomes" id="UP000031668"/>
    </source>
</evidence>
<evidence type="ECO:0000259" key="2">
    <source>
        <dbReference type="PROSITE" id="PS50175"/>
    </source>
</evidence>
<dbReference type="OrthoDB" id="6784012at2759"/>
<reference evidence="3 4" key="1">
    <citation type="journal article" date="2014" name="Genome Biol. Evol.">
        <title>The genome of the myxosporean Thelohanellus kitauei shows adaptations to nutrient acquisition within its fish host.</title>
        <authorList>
            <person name="Yang Y."/>
            <person name="Xiong J."/>
            <person name="Zhou Z."/>
            <person name="Huo F."/>
            <person name="Miao W."/>
            <person name="Ran C."/>
            <person name="Liu Y."/>
            <person name="Zhang J."/>
            <person name="Feng J."/>
            <person name="Wang M."/>
            <person name="Wang M."/>
            <person name="Wang L."/>
            <person name="Yao B."/>
        </authorList>
    </citation>
    <scope>NUCLEOTIDE SEQUENCE [LARGE SCALE GENOMIC DNA]</scope>
    <source>
        <strain evidence="3">Wuqing</strain>
    </source>
</reference>
<dbReference type="InterPro" id="IPR001995">
    <property type="entry name" value="Peptidase_A2_cat"/>
</dbReference>
<dbReference type="GO" id="GO:0004190">
    <property type="term" value="F:aspartic-type endopeptidase activity"/>
    <property type="evidence" value="ECO:0007669"/>
    <property type="project" value="InterPro"/>
</dbReference>
<keyword evidence="4" id="KW-1185">Reference proteome</keyword>
<dbReference type="AlphaFoldDB" id="A0A0C2IXN8"/>
<dbReference type="SUPFAM" id="SSF57756">
    <property type="entry name" value="Retrovirus zinc finger-like domains"/>
    <property type="match status" value="1"/>
</dbReference>
<proteinExistence type="predicted"/>
<dbReference type="Pfam" id="PF08284">
    <property type="entry name" value="RVP_2"/>
    <property type="match status" value="1"/>
</dbReference>
<protein>
    <recommendedName>
        <fullName evidence="2">Peptidase A2 domain-containing protein</fullName>
    </recommendedName>
</protein>
<dbReference type="Gene3D" id="2.40.70.10">
    <property type="entry name" value="Acid Proteases"/>
    <property type="match status" value="1"/>
</dbReference>
<organism evidence="3 4">
    <name type="scientific">Thelohanellus kitauei</name>
    <name type="common">Myxosporean</name>
    <dbReference type="NCBI Taxonomy" id="669202"/>
    <lineage>
        <taxon>Eukaryota</taxon>
        <taxon>Metazoa</taxon>
        <taxon>Cnidaria</taxon>
        <taxon>Myxozoa</taxon>
        <taxon>Myxosporea</taxon>
        <taxon>Bivalvulida</taxon>
        <taxon>Platysporina</taxon>
        <taxon>Myxobolidae</taxon>
        <taxon>Thelohanellus</taxon>
    </lineage>
</organism>
<gene>
    <name evidence="3" type="ORF">RF11_13763</name>
</gene>
<feature type="domain" description="Peptidase A2" evidence="2">
    <location>
        <begin position="272"/>
        <end position="346"/>
    </location>
</feature>
<dbReference type="Proteomes" id="UP000031668">
    <property type="component" value="Unassembled WGS sequence"/>
</dbReference>
<dbReference type="GO" id="GO:0006508">
    <property type="term" value="P:proteolysis"/>
    <property type="evidence" value="ECO:0007669"/>
    <property type="project" value="InterPro"/>
</dbReference>